<keyword evidence="4" id="KW-1185">Reference proteome</keyword>
<protein>
    <submittedName>
        <fullName evidence="3">Uncharacterized protein</fullName>
    </submittedName>
</protein>
<keyword evidence="1" id="KW-0175">Coiled coil</keyword>
<feature type="compositionally biased region" description="Polar residues" evidence="2">
    <location>
        <begin position="77"/>
        <end position="87"/>
    </location>
</feature>
<evidence type="ECO:0000313" key="4">
    <source>
        <dbReference type="Proteomes" id="UP001138500"/>
    </source>
</evidence>
<name>A0A9W7SPK6_9PEZI</name>
<dbReference type="Proteomes" id="UP001138500">
    <property type="component" value="Unassembled WGS sequence"/>
</dbReference>
<reference evidence="3 4" key="1">
    <citation type="journal article" date="2018" name="IMA Fungus">
        <title>IMA Genome-F 10: Nine draft genome sequences of Claviceps purpurea s.lat., including C. arundinis, C. humidiphila, and C. cf. spartinae, pseudomolecules for the pitch canker pathogen Fusarium circinatum, draft genome of Davidsoniella eucalypti, Grosmannia galeiformis, Quambalaria eucalypti, and Teratosphaeria destructans.</title>
        <authorList>
            <person name="Wingfield B.D."/>
            <person name="Liu M."/>
            <person name="Nguyen H.D."/>
            <person name="Lane F.A."/>
            <person name="Morgan S.W."/>
            <person name="De Vos L."/>
            <person name="Wilken P.M."/>
            <person name="Duong T.A."/>
            <person name="Aylward J."/>
            <person name="Coetzee M.P."/>
            <person name="Dadej K."/>
            <person name="De Beer Z.W."/>
            <person name="Findlay W."/>
            <person name="Havenga M."/>
            <person name="Kolarik M."/>
            <person name="Menzies J.G."/>
            <person name="Naidoo K."/>
            <person name="Pochopski O."/>
            <person name="Shoukouhi P."/>
            <person name="Santana Q.C."/>
            <person name="Seifert K.A."/>
            <person name="Soal N."/>
            <person name="Steenkamp E.T."/>
            <person name="Tatham C.T."/>
            <person name="van der Nest M.A."/>
            <person name="Wingfield M.J."/>
        </authorList>
    </citation>
    <scope>NUCLEOTIDE SEQUENCE [LARGE SCALE GENOMIC DNA]</scope>
    <source>
        <strain evidence="3">CMW44962</strain>
    </source>
</reference>
<sequence>MEDSDPELTSRRAMKQLPAMLSSLGIHVPGGLLPDTASSIYTEVGPDDRHYNRSDYAANNDDGQRHSSHCWSHHQSRPLSHQQLSRKNSWEDSRPSSRDRSPALGKPVRGSTLAQTQLRQDLAQVKKKLSGISDQLFELQRKKTALEAEQELWQRHRIMIEEQLL</sequence>
<evidence type="ECO:0000256" key="2">
    <source>
        <dbReference type="SAM" id="MobiDB-lite"/>
    </source>
</evidence>
<feature type="region of interest" description="Disordered" evidence="2">
    <location>
        <begin position="35"/>
        <end position="113"/>
    </location>
</feature>
<feature type="compositionally biased region" description="Basic residues" evidence="2">
    <location>
        <begin position="66"/>
        <end position="76"/>
    </location>
</feature>
<feature type="compositionally biased region" description="Basic and acidic residues" evidence="2">
    <location>
        <begin position="88"/>
        <end position="101"/>
    </location>
</feature>
<organism evidence="3 4">
    <name type="scientific">Teratosphaeria destructans</name>
    <dbReference type="NCBI Taxonomy" id="418781"/>
    <lineage>
        <taxon>Eukaryota</taxon>
        <taxon>Fungi</taxon>
        <taxon>Dikarya</taxon>
        <taxon>Ascomycota</taxon>
        <taxon>Pezizomycotina</taxon>
        <taxon>Dothideomycetes</taxon>
        <taxon>Dothideomycetidae</taxon>
        <taxon>Mycosphaerellales</taxon>
        <taxon>Teratosphaeriaceae</taxon>
        <taxon>Teratosphaeria</taxon>
    </lineage>
</organism>
<comment type="caution">
    <text evidence="3">The sequence shown here is derived from an EMBL/GenBank/DDBJ whole genome shotgun (WGS) entry which is preliminary data.</text>
</comment>
<accession>A0A9W7SPK6</accession>
<evidence type="ECO:0000256" key="1">
    <source>
        <dbReference type="SAM" id="Coils"/>
    </source>
</evidence>
<gene>
    <name evidence="3" type="ORF">Tdes44962_MAKER03567</name>
</gene>
<dbReference type="AlphaFoldDB" id="A0A9W7SPK6"/>
<reference evidence="3 4" key="2">
    <citation type="journal article" date="2021" name="Curr. Genet.">
        <title>Genetic response to nitrogen starvation in the aggressive Eucalyptus foliar pathogen Teratosphaeria destructans.</title>
        <authorList>
            <person name="Havenga M."/>
            <person name="Wingfield B.D."/>
            <person name="Wingfield M.J."/>
            <person name="Dreyer L.L."/>
            <person name="Roets F."/>
            <person name="Aylward J."/>
        </authorList>
    </citation>
    <scope>NUCLEOTIDE SEQUENCE [LARGE SCALE GENOMIC DNA]</scope>
    <source>
        <strain evidence="3">CMW44962</strain>
    </source>
</reference>
<proteinExistence type="predicted"/>
<feature type="coiled-coil region" evidence="1">
    <location>
        <begin position="122"/>
        <end position="149"/>
    </location>
</feature>
<dbReference type="OrthoDB" id="10445468at2759"/>
<evidence type="ECO:0000313" key="3">
    <source>
        <dbReference type="EMBL" id="KAH9826307.1"/>
    </source>
</evidence>
<dbReference type="EMBL" id="RIBY02002001">
    <property type="protein sequence ID" value="KAH9826307.1"/>
    <property type="molecule type" value="Genomic_DNA"/>
</dbReference>